<feature type="domain" description="Cyclin C-terminal" evidence="1">
    <location>
        <begin position="46"/>
        <end position="126"/>
    </location>
</feature>
<dbReference type="InterPro" id="IPR004367">
    <property type="entry name" value="Cyclin_C-dom"/>
</dbReference>
<dbReference type="Pfam" id="PF02984">
    <property type="entry name" value="Cyclin_C"/>
    <property type="match status" value="1"/>
</dbReference>
<dbReference type="AlphaFoldDB" id="A0AAV4WYF5"/>
<protein>
    <recommendedName>
        <fullName evidence="1">Cyclin C-terminal domain-containing protein</fullName>
    </recommendedName>
</protein>
<reference evidence="2 3" key="1">
    <citation type="submission" date="2021-06" db="EMBL/GenBank/DDBJ databases">
        <title>Caerostris extrusa draft genome.</title>
        <authorList>
            <person name="Kono N."/>
            <person name="Arakawa K."/>
        </authorList>
    </citation>
    <scope>NUCLEOTIDE SEQUENCE [LARGE SCALE GENOMIC DNA]</scope>
</reference>
<feature type="non-terminal residue" evidence="2">
    <location>
        <position position="1"/>
    </location>
</feature>
<name>A0AAV4WYF5_CAEEX</name>
<comment type="caution">
    <text evidence="2">The sequence shown here is derived from an EMBL/GenBank/DDBJ whole genome shotgun (WGS) entry which is preliminary data.</text>
</comment>
<accession>A0AAV4WYF5</accession>
<dbReference type="Gene3D" id="1.10.472.10">
    <property type="entry name" value="Cyclin-like"/>
    <property type="match status" value="1"/>
</dbReference>
<evidence type="ECO:0000259" key="1">
    <source>
        <dbReference type="Pfam" id="PF02984"/>
    </source>
</evidence>
<keyword evidence="3" id="KW-1185">Reference proteome</keyword>
<evidence type="ECO:0000313" key="3">
    <source>
        <dbReference type="Proteomes" id="UP001054945"/>
    </source>
</evidence>
<proteinExistence type="predicted"/>
<dbReference type="EMBL" id="BPLR01016996">
    <property type="protein sequence ID" value="GIY87940.1"/>
    <property type="molecule type" value="Genomic_DNA"/>
</dbReference>
<evidence type="ECO:0000313" key="2">
    <source>
        <dbReference type="EMBL" id="GIY87940.1"/>
    </source>
</evidence>
<organism evidence="2 3">
    <name type="scientific">Caerostris extrusa</name>
    <name type="common">Bark spider</name>
    <name type="synonym">Caerostris bankana</name>
    <dbReference type="NCBI Taxonomy" id="172846"/>
    <lineage>
        <taxon>Eukaryota</taxon>
        <taxon>Metazoa</taxon>
        <taxon>Ecdysozoa</taxon>
        <taxon>Arthropoda</taxon>
        <taxon>Chelicerata</taxon>
        <taxon>Arachnida</taxon>
        <taxon>Araneae</taxon>
        <taxon>Araneomorphae</taxon>
        <taxon>Entelegynae</taxon>
        <taxon>Araneoidea</taxon>
        <taxon>Araneidae</taxon>
        <taxon>Caerostris</taxon>
    </lineage>
</organism>
<sequence>EVDGGFLNISSLGLVFGAPPSPSPSFGPPYVFEGSADDIRACQGSIVISKYKFTSYSASLLAASCLAVAINGITWLRKPWGSLSALLESLTELTDINMKYLQACITDVEDLIATNIAQLKQVMPKTMPSTNKLNCSMTANGIQNQLETSKDARCNI</sequence>
<gene>
    <name evidence="2" type="primary">CCND3</name>
    <name evidence="2" type="ORF">CEXT_347421</name>
</gene>
<dbReference type="Proteomes" id="UP001054945">
    <property type="component" value="Unassembled WGS sequence"/>
</dbReference>